<dbReference type="EMBL" id="CP021416">
    <property type="protein sequence ID" value="ARU48102.1"/>
    <property type="molecule type" value="Genomic_DNA"/>
</dbReference>
<organism evidence="1 2">
    <name type="scientific">Sulfurospirillum diekertiae</name>
    <dbReference type="NCBI Taxonomy" id="1854492"/>
    <lineage>
        <taxon>Bacteria</taxon>
        <taxon>Pseudomonadati</taxon>
        <taxon>Campylobacterota</taxon>
        <taxon>Epsilonproteobacteria</taxon>
        <taxon>Campylobacterales</taxon>
        <taxon>Sulfurospirillaceae</taxon>
        <taxon>Sulfurospirillum</taxon>
    </lineage>
</organism>
<sequence length="390" mass="46464">MILVMNKKHGVGCTTLTYNLGRLFNIPIYVDKNHFMLDKDHKDLFPTVRKITASKENGILDIGADYNKPYVKKFISKAKVIVIPLDFGYETIIDTLATLKYLKDQQFLNLLQQVDAIEELRYIKQEKDTLLNEISQRKNNALKSSPENEIEIKKYFSRECENIEQRFMNRFVEALEEGQLNAYITPIILILNKLDKQDSERDFSHKEDLKNRFQDEGYHFDNMNLILTYLRNSYGLYSNIDNGGYFFDKFLTDQGQKDFFEGRISYHENIFKRYINNCANFSSRYSQEFCQVYVKKHLSVGRSYQLFLIIAYSILQKVDYTDTNIYDQDKDIVIFREQFKNEYKYLSTYTLDNELFDKTYIYNKETKLIKDIAYIAYSIFEYLDETDFKK</sequence>
<protein>
    <submittedName>
        <fullName evidence="1">Uncharacterized protein</fullName>
    </submittedName>
</protein>
<dbReference type="AlphaFoldDB" id="A0A1Y0HJ77"/>
<name>A0A1Y0HJ77_9BACT</name>
<dbReference type="KEGG" id="suls:Sdiek1_0936"/>
<evidence type="ECO:0000313" key="1">
    <source>
        <dbReference type="EMBL" id="ARU48102.1"/>
    </source>
</evidence>
<accession>A0A1Y0HJ77</accession>
<gene>
    <name evidence="1" type="ORF">Sdiek1_0936</name>
</gene>
<keyword evidence="2" id="KW-1185">Reference proteome</keyword>
<dbReference type="Proteomes" id="UP000196005">
    <property type="component" value="Chromosome"/>
</dbReference>
<reference evidence="2" key="1">
    <citation type="submission" date="2017-05" db="EMBL/GenBank/DDBJ databases">
        <title>Dechlorination kinetics govern the competition between two new strains of the genus Sulfurospirillum.</title>
        <authorList>
            <person name="Buttet G.F."/>
            <person name="Murray A.M."/>
            <person name="Goris T."/>
            <person name="Burion M."/>
            <person name="Lin B."/>
            <person name="Rolle M."/>
            <person name="Maillard J."/>
        </authorList>
    </citation>
    <scope>NUCLEOTIDE SEQUENCE [LARGE SCALE GENOMIC DNA]</scope>
    <source>
        <strain evidence="2">SL2-1</strain>
    </source>
</reference>
<evidence type="ECO:0000313" key="2">
    <source>
        <dbReference type="Proteomes" id="UP000196005"/>
    </source>
</evidence>
<proteinExistence type="predicted"/>